<dbReference type="AlphaFoldDB" id="A0A197JD54"/>
<evidence type="ECO:0000313" key="2">
    <source>
        <dbReference type="Proteomes" id="UP000078512"/>
    </source>
</evidence>
<dbReference type="Proteomes" id="UP000078512">
    <property type="component" value="Unassembled WGS sequence"/>
</dbReference>
<accession>A0A197JD54</accession>
<name>A0A197JD54_9FUNG</name>
<evidence type="ECO:0000313" key="1">
    <source>
        <dbReference type="EMBL" id="OAQ22953.1"/>
    </source>
</evidence>
<reference evidence="1 2" key="1">
    <citation type="submission" date="2016-05" db="EMBL/GenBank/DDBJ databases">
        <title>Genome sequencing reveals origins of a unique bacterial endosymbiosis in the earliest lineages of terrestrial Fungi.</title>
        <authorList>
            <consortium name="DOE Joint Genome Institute"/>
            <person name="Uehling J."/>
            <person name="Gryganskyi A."/>
            <person name="Hameed K."/>
            <person name="Tschaplinski T."/>
            <person name="Misztal P."/>
            <person name="Wu S."/>
            <person name="Desiro A."/>
            <person name="Vande Pol N."/>
            <person name="Du Z.-Y."/>
            <person name="Zienkiewicz A."/>
            <person name="Zienkiewicz K."/>
            <person name="Morin E."/>
            <person name="Tisserant E."/>
            <person name="Splivallo R."/>
            <person name="Hainaut M."/>
            <person name="Henrissat B."/>
            <person name="Ohm R."/>
            <person name="Kuo A."/>
            <person name="Yan J."/>
            <person name="Lipzen A."/>
            <person name="Nolan M."/>
            <person name="Labutti K."/>
            <person name="Barry K."/>
            <person name="Goldstein A."/>
            <person name="Labbe J."/>
            <person name="Schadt C."/>
            <person name="Tuskan G."/>
            <person name="Grigoriev I."/>
            <person name="Martin F."/>
            <person name="Vilgalys R."/>
            <person name="Bonito G."/>
        </authorList>
    </citation>
    <scope>NUCLEOTIDE SEQUENCE [LARGE SCALE GENOMIC DNA]</scope>
    <source>
        <strain evidence="1 2">AG-77</strain>
    </source>
</reference>
<gene>
    <name evidence="1" type="ORF">K457DRAFT_25550</name>
</gene>
<keyword evidence="2" id="KW-1185">Reference proteome</keyword>
<organism evidence="1 2">
    <name type="scientific">Linnemannia elongata AG-77</name>
    <dbReference type="NCBI Taxonomy" id="1314771"/>
    <lineage>
        <taxon>Eukaryota</taxon>
        <taxon>Fungi</taxon>
        <taxon>Fungi incertae sedis</taxon>
        <taxon>Mucoromycota</taxon>
        <taxon>Mortierellomycotina</taxon>
        <taxon>Mortierellomycetes</taxon>
        <taxon>Mortierellales</taxon>
        <taxon>Mortierellaceae</taxon>
        <taxon>Linnemannia</taxon>
    </lineage>
</organism>
<proteinExistence type="predicted"/>
<feature type="non-terminal residue" evidence="1">
    <location>
        <position position="178"/>
    </location>
</feature>
<dbReference type="EMBL" id="KV442135">
    <property type="protein sequence ID" value="OAQ22953.1"/>
    <property type="molecule type" value="Genomic_DNA"/>
</dbReference>
<protein>
    <submittedName>
        <fullName evidence="1">Uncharacterized protein</fullName>
    </submittedName>
</protein>
<sequence length="178" mass="20236">MVISCRSEYLGSDYRIFFQPGDRNNRKGATQLQEAVVAPFSMAKINHYIESYVTKLQIPGETVWTAEDYQSAIKRIPNLQDLVRNPFLLPLALEVLPRLVDLSKDLTSNQISRVTLYDQFVEQWVERGQKRLIERSLTGDDQVALEILSEDGFTRNAIGFVKSLAVAIFDEQDGKPVV</sequence>
<dbReference type="OrthoDB" id="2443807at2759"/>